<dbReference type="PANTHER" id="PTHR43767">
    <property type="entry name" value="LONG-CHAIN-FATTY-ACID--COA LIGASE"/>
    <property type="match status" value="1"/>
</dbReference>
<dbReference type="EMBL" id="JADZLT010000043">
    <property type="protein sequence ID" value="MBH0237486.1"/>
    <property type="molecule type" value="Genomic_DNA"/>
</dbReference>
<evidence type="ECO:0000256" key="7">
    <source>
        <dbReference type="ARBA" id="ARBA00039545"/>
    </source>
</evidence>
<dbReference type="PROSITE" id="PS00455">
    <property type="entry name" value="AMP_BINDING"/>
    <property type="match status" value="1"/>
</dbReference>
<evidence type="ECO:0000259" key="12">
    <source>
        <dbReference type="Pfam" id="PF00501"/>
    </source>
</evidence>
<dbReference type="Gene3D" id="3.30.300.30">
    <property type="match status" value="1"/>
</dbReference>
<keyword evidence="15" id="KW-1185">Reference proteome</keyword>
<proteinExistence type="inferred from homology"/>
<dbReference type="GO" id="GO:0004467">
    <property type="term" value="F:long-chain fatty acid-CoA ligase activity"/>
    <property type="evidence" value="ECO:0007669"/>
    <property type="project" value="UniProtKB-EC"/>
</dbReference>
<dbReference type="Gene3D" id="3.40.50.12780">
    <property type="entry name" value="N-terminal domain of ligase-like"/>
    <property type="match status" value="1"/>
</dbReference>
<dbReference type="GO" id="GO:0016020">
    <property type="term" value="C:membrane"/>
    <property type="evidence" value="ECO:0007669"/>
    <property type="project" value="UniProtKB-SubCell"/>
</dbReference>
<keyword evidence="5" id="KW-0472">Membrane</keyword>
<comment type="pathway">
    <text evidence="2">Lipid metabolism; fatty acid beta-oxidation.</text>
</comment>
<gene>
    <name evidence="14" type="ORF">I5731_06595</name>
</gene>
<evidence type="ECO:0000256" key="11">
    <source>
        <dbReference type="ARBA" id="ARBA00067668"/>
    </source>
</evidence>
<dbReference type="InterPro" id="IPR042099">
    <property type="entry name" value="ANL_N_sf"/>
</dbReference>
<dbReference type="Proteomes" id="UP000631694">
    <property type="component" value="Unassembled WGS sequence"/>
</dbReference>
<protein>
    <recommendedName>
        <fullName evidence="11">3-methylmercaptopropionyl-CoA ligase</fullName>
        <ecNumber evidence="6">6.2.1.3</ecNumber>
        <ecNumber evidence="10">6.2.1.44</ecNumber>
    </recommendedName>
    <alternativeName>
        <fullName evidence="8">Long-chain acyl-CoA synthetase</fullName>
    </alternativeName>
    <alternativeName>
        <fullName evidence="7">Long-chain-fatty-acid--CoA ligase</fullName>
    </alternativeName>
</protein>
<dbReference type="Pfam" id="PF00501">
    <property type="entry name" value="AMP-binding"/>
    <property type="match status" value="1"/>
</dbReference>
<dbReference type="InterPro" id="IPR025110">
    <property type="entry name" value="AMP-bd_C"/>
</dbReference>
<evidence type="ECO:0000256" key="3">
    <source>
        <dbReference type="ARBA" id="ARBA00006432"/>
    </source>
</evidence>
<dbReference type="CDD" id="cd05936">
    <property type="entry name" value="FC-FACS_FadD_like"/>
    <property type="match status" value="1"/>
</dbReference>
<dbReference type="SUPFAM" id="SSF56801">
    <property type="entry name" value="Acetyl-CoA synthetase-like"/>
    <property type="match status" value="1"/>
</dbReference>
<comment type="subcellular location">
    <subcellularLocation>
        <location evidence="1">Membrane</location>
        <topology evidence="1">Peripheral membrane protein</topology>
    </subcellularLocation>
</comment>
<sequence>MANRATGGRGGAKSTGDAADLAATRPWLAAYPAGTAAEIDLAALPTLPALIDAAVARFAARPATESFGKRLTYAEVGAAARAVQAWLEGQGLRPGDRVALMMPNVLAYLPVLFGVLRGGFTVVNVNPLYTPRELGVALADSGARVLVVLENFGHTAQAALPGTAVETVVVVSPGDLMGAKGLLVNFVSRRVKKAVPAFAIPGSVRLGRVLGAGRRRAPSAIAARPDDVAFLQYTGGTTGVAKAAMLTHCCVAANVMQCGAWLGPFLSDDRPPVIITALPLYHIFALTASALLMAHLGALQVMIANPRDIPALVKTMQGRPFSAIILVNTLANALLNHPDFKTIDFSKLELAVAGGMAVQAAVAERWKAVTGRPIVEGYGLSETSPVVCCNRPDIAAWNGAIGYPVPSTEISIRDADGRPVGAGEQGELCVRGPQVMAGYWRRPDETARTMTADGFLRTGDIAVMAPDGLVRIVDRLKDMILVSGFNVYPNEVEDVLAAHPGVLEVAVIGRPDPRCGEAVVAYVVRRDASTDAEALTAHARAGLTPYKIPREFIFVEALPKTNVGKILRRALREAPPVG</sequence>
<evidence type="ECO:0000256" key="5">
    <source>
        <dbReference type="ARBA" id="ARBA00023136"/>
    </source>
</evidence>
<evidence type="ECO:0000256" key="9">
    <source>
        <dbReference type="ARBA" id="ARBA00051915"/>
    </source>
</evidence>
<name>A0A931I212_9HYPH</name>
<dbReference type="FunFam" id="3.40.50.12780:FF:000003">
    <property type="entry name" value="Long-chain-fatty-acid--CoA ligase FadD"/>
    <property type="match status" value="1"/>
</dbReference>
<evidence type="ECO:0000259" key="13">
    <source>
        <dbReference type="Pfam" id="PF13193"/>
    </source>
</evidence>
<dbReference type="EC" id="6.2.1.44" evidence="10"/>
<feature type="domain" description="AMP-dependent synthetase/ligase" evidence="12">
    <location>
        <begin position="52"/>
        <end position="440"/>
    </location>
</feature>
<accession>A0A931I212</accession>
<dbReference type="InterPro" id="IPR045851">
    <property type="entry name" value="AMP-bd_C_sf"/>
</dbReference>
<dbReference type="PANTHER" id="PTHR43767:SF8">
    <property type="entry name" value="LONG-CHAIN-FATTY-ACID--COA LIGASE"/>
    <property type="match status" value="1"/>
</dbReference>
<evidence type="ECO:0000313" key="14">
    <source>
        <dbReference type="EMBL" id="MBH0237486.1"/>
    </source>
</evidence>
<dbReference type="InterPro" id="IPR050237">
    <property type="entry name" value="ATP-dep_AMP-bd_enzyme"/>
</dbReference>
<organism evidence="14 15">
    <name type="scientific">Methylobrevis albus</name>
    <dbReference type="NCBI Taxonomy" id="2793297"/>
    <lineage>
        <taxon>Bacteria</taxon>
        <taxon>Pseudomonadati</taxon>
        <taxon>Pseudomonadota</taxon>
        <taxon>Alphaproteobacteria</taxon>
        <taxon>Hyphomicrobiales</taxon>
        <taxon>Pleomorphomonadaceae</taxon>
        <taxon>Methylobrevis</taxon>
    </lineage>
</organism>
<evidence type="ECO:0000256" key="8">
    <source>
        <dbReference type="ARBA" id="ARBA00042773"/>
    </source>
</evidence>
<evidence type="ECO:0000256" key="1">
    <source>
        <dbReference type="ARBA" id="ARBA00004170"/>
    </source>
</evidence>
<feature type="domain" description="AMP-binding enzyme C-terminal" evidence="13">
    <location>
        <begin position="491"/>
        <end position="565"/>
    </location>
</feature>
<dbReference type="RefSeq" id="WP_197310573.1">
    <property type="nucleotide sequence ID" value="NZ_JADZLT010000043.1"/>
</dbReference>
<dbReference type="AlphaFoldDB" id="A0A931I212"/>
<keyword evidence="4" id="KW-0436">Ligase</keyword>
<evidence type="ECO:0000256" key="4">
    <source>
        <dbReference type="ARBA" id="ARBA00022598"/>
    </source>
</evidence>
<evidence type="ECO:0000256" key="2">
    <source>
        <dbReference type="ARBA" id="ARBA00005005"/>
    </source>
</evidence>
<evidence type="ECO:0000256" key="6">
    <source>
        <dbReference type="ARBA" id="ARBA00026121"/>
    </source>
</evidence>
<dbReference type="InterPro" id="IPR020845">
    <property type="entry name" value="AMP-binding_CS"/>
</dbReference>
<evidence type="ECO:0000256" key="10">
    <source>
        <dbReference type="ARBA" id="ARBA00066616"/>
    </source>
</evidence>
<comment type="caution">
    <text evidence="14">The sequence shown here is derived from an EMBL/GenBank/DDBJ whole genome shotgun (WGS) entry which is preliminary data.</text>
</comment>
<comment type="similarity">
    <text evidence="3">Belongs to the ATP-dependent AMP-binding enzyme family.</text>
</comment>
<evidence type="ECO:0000313" key="15">
    <source>
        <dbReference type="Proteomes" id="UP000631694"/>
    </source>
</evidence>
<reference evidence="14" key="1">
    <citation type="submission" date="2020-12" db="EMBL/GenBank/DDBJ databases">
        <title>Methylobrevis albus sp. nov., isolated from fresh water lack sediment.</title>
        <authorList>
            <person name="Zou Q."/>
        </authorList>
    </citation>
    <scope>NUCLEOTIDE SEQUENCE</scope>
    <source>
        <strain evidence="14">L22</strain>
    </source>
</reference>
<dbReference type="FunFam" id="3.30.300.30:FF:000008">
    <property type="entry name" value="2,3-dihydroxybenzoate-AMP ligase"/>
    <property type="match status" value="1"/>
</dbReference>
<dbReference type="InterPro" id="IPR000873">
    <property type="entry name" value="AMP-dep_synth/lig_dom"/>
</dbReference>
<dbReference type="Pfam" id="PF13193">
    <property type="entry name" value="AMP-binding_C"/>
    <property type="match status" value="1"/>
</dbReference>
<comment type="catalytic activity">
    <reaction evidence="9">
        <text>3-(methylsulfanyl)propanoate + ATP + CoA = 3-(methylsulfanyl)propanoyl-CoA + AMP + diphosphate</text>
        <dbReference type="Rhea" id="RHEA:43052"/>
        <dbReference type="ChEBI" id="CHEBI:30616"/>
        <dbReference type="ChEBI" id="CHEBI:33019"/>
        <dbReference type="ChEBI" id="CHEBI:49016"/>
        <dbReference type="ChEBI" id="CHEBI:57287"/>
        <dbReference type="ChEBI" id="CHEBI:82815"/>
        <dbReference type="ChEBI" id="CHEBI:456215"/>
        <dbReference type="EC" id="6.2.1.44"/>
    </reaction>
    <physiologicalReaction direction="left-to-right" evidence="9">
        <dbReference type="Rhea" id="RHEA:43053"/>
    </physiologicalReaction>
</comment>
<dbReference type="EC" id="6.2.1.3" evidence="6"/>